<gene>
    <name evidence="6" type="ORF">FB475_4170</name>
</gene>
<sequence length="293" mass="31404">MGDPGEPSCEARESVDTESMFFRFAVGVLECVVVSDGQPGPPWEPALSDFFPDAPPDAERSTLTCGYNCLFVSTPDGMAVVDTGLGASFLGYGEYIEPLVGRLGDGMKASGLSRSELAAVVFTHLHQDHSRGAIWSGQVTFPAATAYAHASEVAFWSGSVDLPSAQPHLEAARETIRLYGAKLRPFEYDAEILPGVRAVAAAGHTPGHSAILLQSQGERLLCVGDTFYDPLQLTDPTLATPWDLDVPASIASRRVLLERAADERLLVHAYHLPFPGLGHVQRAGNGFSWKPLT</sequence>
<comment type="similarity">
    <text evidence="1">Belongs to the metallo-beta-lactamase superfamily.</text>
</comment>
<accession>A0A542E7E3</accession>
<dbReference type="PANTHER" id="PTHR42978">
    <property type="entry name" value="QUORUM-QUENCHING LACTONASE YTNP-RELATED-RELATED"/>
    <property type="match status" value="1"/>
</dbReference>
<keyword evidence="7" id="KW-1185">Reference proteome</keyword>
<reference evidence="6 7" key="1">
    <citation type="submission" date="2019-06" db="EMBL/GenBank/DDBJ databases">
        <title>Sequencing the genomes of 1000 actinobacteria strains.</title>
        <authorList>
            <person name="Klenk H.-P."/>
        </authorList>
    </citation>
    <scope>NUCLEOTIDE SEQUENCE [LARGE SCALE GENOMIC DNA]</scope>
    <source>
        <strain evidence="6 7">DSM 17305</strain>
    </source>
</reference>
<dbReference type="InterPro" id="IPR051013">
    <property type="entry name" value="MBL_superfamily_lactonases"/>
</dbReference>
<dbReference type="SUPFAM" id="SSF56281">
    <property type="entry name" value="Metallo-hydrolase/oxidoreductase"/>
    <property type="match status" value="1"/>
</dbReference>
<dbReference type="Pfam" id="PF00753">
    <property type="entry name" value="Lactamase_B"/>
    <property type="match status" value="1"/>
</dbReference>
<evidence type="ECO:0000256" key="3">
    <source>
        <dbReference type="ARBA" id="ARBA00022801"/>
    </source>
</evidence>
<organism evidence="6 7">
    <name type="scientific">Kribbella jejuensis</name>
    <dbReference type="NCBI Taxonomy" id="236068"/>
    <lineage>
        <taxon>Bacteria</taxon>
        <taxon>Bacillati</taxon>
        <taxon>Actinomycetota</taxon>
        <taxon>Actinomycetes</taxon>
        <taxon>Propionibacteriales</taxon>
        <taxon>Kribbellaceae</taxon>
        <taxon>Kribbella</taxon>
    </lineage>
</organism>
<dbReference type="InterPro" id="IPR036866">
    <property type="entry name" value="RibonucZ/Hydroxyglut_hydro"/>
</dbReference>
<dbReference type="GO" id="GO:0046872">
    <property type="term" value="F:metal ion binding"/>
    <property type="evidence" value="ECO:0007669"/>
    <property type="project" value="UniProtKB-KW"/>
</dbReference>
<name>A0A542E7E3_9ACTN</name>
<evidence type="ECO:0000313" key="7">
    <source>
        <dbReference type="Proteomes" id="UP000316298"/>
    </source>
</evidence>
<protein>
    <submittedName>
        <fullName evidence="6">Glyoxylase-like metal-dependent hydrolase (Beta-lactamase superfamily II)</fullName>
    </submittedName>
</protein>
<dbReference type="GO" id="GO:0016787">
    <property type="term" value="F:hydrolase activity"/>
    <property type="evidence" value="ECO:0007669"/>
    <property type="project" value="UniProtKB-KW"/>
</dbReference>
<keyword evidence="2" id="KW-0479">Metal-binding</keyword>
<dbReference type="EMBL" id="VFMM01000002">
    <property type="protein sequence ID" value="TQJ11261.1"/>
    <property type="molecule type" value="Genomic_DNA"/>
</dbReference>
<dbReference type="SMART" id="SM00849">
    <property type="entry name" value="Lactamase_B"/>
    <property type="match status" value="1"/>
</dbReference>
<dbReference type="InterPro" id="IPR001279">
    <property type="entry name" value="Metallo-B-lactamas"/>
</dbReference>
<keyword evidence="4" id="KW-0862">Zinc</keyword>
<evidence type="ECO:0000313" key="6">
    <source>
        <dbReference type="EMBL" id="TQJ11261.1"/>
    </source>
</evidence>
<dbReference type="Gene3D" id="3.60.15.10">
    <property type="entry name" value="Ribonuclease Z/Hydroxyacylglutathione hydrolase-like"/>
    <property type="match status" value="1"/>
</dbReference>
<dbReference type="AlphaFoldDB" id="A0A542E7E3"/>
<keyword evidence="3 6" id="KW-0378">Hydrolase</keyword>
<feature type="domain" description="Metallo-beta-lactamase" evidence="5">
    <location>
        <begin position="66"/>
        <end position="271"/>
    </location>
</feature>
<evidence type="ECO:0000256" key="2">
    <source>
        <dbReference type="ARBA" id="ARBA00022723"/>
    </source>
</evidence>
<evidence type="ECO:0000259" key="5">
    <source>
        <dbReference type="SMART" id="SM00849"/>
    </source>
</evidence>
<evidence type="ECO:0000256" key="1">
    <source>
        <dbReference type="ARBA" id="ARBA00007749"/>
    </source>
</evidence>
<evidence type="ECO:0000256" key="4">
    <source>
        <dbReference type="ARBA" id="ARBA00022833"/>
    </source>
</evidence>
<comment type="caution">
    <text evidence="6">The sequence shown here is derived from an EMBL/GenBank/DDBJ whole genome shotgun (WGS) entry which is preliminary data.</text>
</comment>
<proteinExistence type="inferred from homology"/>
<dbReference type="CDD" id="cd07720">
    <property type="entry name" value="OPHC2-like_MBL-fold"/>
    <property type="match status" value="1"/>
</dbReference>
<dbReference type="Proteomes" id="UP000316298">
    <property type="component" value="Unassembled WGS sequence"/>
</dbReference>